<dbReference type="Pfam" id="PF14759">
    <property type="entry name" value="Reductase_C"/>
    <property type="match status" value="1"/>
</dbReference>
<dbReference type="SUPFAM" id="SSF55424">
    <property type="entry name" value="FAD/NAD-linked reductases, dimerisation (C-terminal) domain"/>
    <property type="match status" value="1"/>
</dbReference>
<evidence type="ECO:0000256" key="2">
    <source>
        <dbReference type="ARBA" id="ARBA00022630"/>
    </source>
</evidence>
<keyword evidence="3" id="KW-0274">FAD</keyword>
<name>A0AAU1M2D2_9ACTN</name>
<evidence type="ECO:0000256" key="4">
    <source>
        <dbReference type="ARBA" id="ARBA00023002"/>
    </source>
</evidence>
<dbReference type="InterPro" id="IPR023753">
    <property type="entry name" value="FAD/NAD-binding_dom"/>
</dbReference>
<dbReference type="PANTHER" id="PTHR43557:SF2">
    <property type="entry name" value="RIESKE DOMAIN-CONTAINING PROTEIN-RELATED"/>
    <property type="match status" value="1"/>
</dbReference>
<dbReference type="EMBL" id="CP108169">
    <property type="protein sequence ID" value="WTQ77810.1"/>
    <property type="molecule type" value="Genomic_DNA"/>
</dbReference>
<dbReference type="PRINTS" id="PR00411">
    <property type="entry name" value="PNDRDTASEI"/>
</dbReference>
<dbReference type="InterPro" id="IPR028202">
    <property type="entry name" value="Reductase_C"/>
</dbReference>
<comment type="cofactor">
    <cofactor evidence="1">
        <name>FAD</name>
        <dbReference type="ChEBI" id="CHEBI:57692"/>
    </cofactor>
</comment>
<evidence type="ECO:0000259" key="6">
    <source>
        <dbReference type="Pfam" id="PF14759"/>
    </source>
</evidence>
<keyword evidence="2" id="KW-0285">Flavoprotein</keyword>
<evidence type="ECO:0000256" key="1">
    <source>
        <dbReference type="ARBA" id="ARBA00001974"/>
    </source>
</evidence>
<dbReference type="Gene3D" id="3.30.390.30">
    <property type="match status" value="1"/>
</dbReference>
<dbReference type="InterPro" id="IPR016156">
    <property type="entry name" value="FAD/NAD-linked_Rdtase_dimer_sf"/>
</dbReference>
<evidence type="ECO:0000313" key="7">
    <source>
        <dbReference type="EMBL" id="WTQ77810.1"/>
    </source>
</evidence>
<gene>
    <name evidence="7" type="ORF">OG222_33770</name>
</gene>
<evidence type="ECO:0000256" key="3">
    <source>
        <dbReference type="ARBA" id="ARBA00022827"/>
    </source>
</evidence>
<protein>
    <submittedName>
        <fullName evidence="7">FAD-dependent oxidoreductase</fullName>
    </submittedName>
</protein>
<dbReference type="Gene3D" id="3.50.50.60">
    <property type="entry name" value="FAD/NAD(P)-binding domain"/>
    <property type="match status" value="2"/>
</dbReference>
<feature type="domain" description="FAD/NAD(P)-binding" evidence="5">
    <location>
        <begin position="6"/>
        <end position="301"/>
    </location>
</feature>
<feature type="domain" description="Reductase C-terminal" evidence="6">
    <location>
        <begin position="323"/>
        <end position="391"/>
    </location>
</feature>
<accession>A0AAU1M2D2</accession>
<dbReference type="GO" id="GO:0016651">
    <property type="term" value="F:oxidoreductase activity, acting on NAD(P)H"/>
    <property type="evidence" value="ECO:0007669"/>
    <property type="project" value="TreeGrafter"/>
</dbReference>
<proteinExistence type="predicted"/>
<reference evidence="7" key="1">
    <citation type="submission" date="2022-10" db="EMBL/GenBank/DDBJ databases">
        <title>The complete genomes of actinobacterial strains from the NBC collection.</title>
        <authorList>
            <person name="Joergensen T.S."/>
            <person name="Alvarez Arevalo M."/>
            <person name="Sterndorff E.B."/>
            <person name="Faurdal D."/>
            <person name="Vuksanovic O."/>
            <person name="Mourched A.-S."/>
            <person name="Charusanti P."/>
            <person name="Shaw S."/>
            <person name="Blin K."/>
            <person name="Weber T."/>
        </authorList>
    </citation>
    <scope>NUCLEOTIDE SEQUENCE</scope>
    <source>
        <strain evidence="7">NBC_00148</strain>
    </source>
</reference>
<dbReference type="PRINTS" id="PR00368">
    <property type="entry name" value="FADPNR"/>
</dbReference>
<evidence type="ECO:0000259" key="5">
    <source>
        <dbReference type="Pfam" id="PF07992"/>
    </source>
</evidence>
<dbReference type="InterPro" id="IPR050446">
    <property type="entry name" value="FAD-oxidoreductase/Apoptosis"/>
</dbReference>
<dbReference type="InterPro" id="IPR036188">
    <property type="entry name" value="FAD/NAD-bd_sf"/>
</dbReference>
<dbReference type="AlphaFoldDB" id="A0AAU1M2D2"/>
<dbReference type="Pfam" id="PF07992">
    <property type="entry name" value="Pyr_redox_2"/>
    <property type="match status" value="1"/>
</dbReference>
<keyword evidence="4" id="KW-0560">Oxidoreductase</keyword>
<dbReference type="PANTHER" id="PTHR43557">
    <property type="entry name" value="APOPTOSIS-INDUCING FACTOR 1"/>
    <property type="match status" value="1"/>
</dbReference>
<dbReference type="SUPFAM" id="SSF51905">
    <property type="entry name" value="FAD/NAD(P)-binding domain"/>
    <property type="match status" value="2"/>
</dbReference>
<organism evidence="7">
    <name type="scientific">Streptomyces sp. NBC_00148</name>
    <dbReference type="NCBI Taxonomy" id="2903626"/>
    <lineage>
        <taxon>Bacteria</taxon>
        <taxon>Bacillati</taxon>
        <taxon>Actinomycetota</taxon>
        <taxon>Actinomycetes</taxon>
        <taxon>Kitasatosporales</taxon>
        <taxon>Streptomycetaceae</taxon>
        <taxon>Streptomyces</taxon>
    </lineage>
</organism>
<sequence>MTTAGVAVVGASAAGLAAAEGLRRFGYGDPIVLVGDEPHLPYDRPPLSKQLLSGEWDRDKLQLRTAAAYEELGVELRLGTPAGSLDVAGHRVGLADGTVLDYDHVVVATGVRARTLPGTEGIEGVHVLRTLDDALALTTELAARPRLVIVGGGFIGAEAAAVASGLGCEVVMVTDQRVPLADAVGADIGGMLTEAHRGHGVKMETEALVEAVVSDGSRATGVKLADGRILRADAVLIGIGARPNVEWLEGSGLAVGNGVLCDATLCAAPDVWAAGDVASWPDPVTGDRLRIEHRTNASEQGLAVARNILAVPGKASAFTSVPYVWSDQYDMKIQIYGRTRGADAVRIVDGDLASRRFTALFGRDGRVTAAVGVNMVRPLRALRPLVADRTDWASVPVAA</sequence>
<dbReference type="GO" id="GO:0005737">
    <property type="term" value="C:cytoplasm"/>
    <property type="evidence" value="ECO:0007669"/>
    <property type="project" value="TreeGrafter"/>
</dbReference>